<organism evidence="4 5">
    <name type="scientific">Gordonibacter faecis</name>
    <dbReference type="NCBI Taxonomy" id="3047475"/>
    <lineage>
        <taxon>Bacteria</taxon>
        <taxon>Bacillati</taxon>
        <taxon>Actinomycetota</taxon>
        <taxon>Coriobacteriia</taxon>
        <taxon>Eggerthellales</taxon>
        <taxon>Eggerthellaceae</taxon>
        <taxon>Gordonibacter</taxon>
    </lineage>
</organism>
<comment type="caution">
    <text evidence="4">The sequence shown here is derived from an EMBL/GenBank/DDBJ whole genome shotgun (WGS) entry which is preliminary data.</text>
</comment>
<dbReference type="InterPro" id="IPR029044">
    <property type="entry name" value="Nucleotide-diphossugar_trans"/>
</dbReference>
<accession>A0ABT7DNN4</accession>
<dbReference type="SUPFAM" id="SSF53448">
    <property type="entry name" value="Nucleotide-diphospho-sugar transferases"/>
    <property type="match status" value="1"/>
</dbReference>
<evidence type="ECO:0000256" key="1">
    <source>
        <dbReference type="ARBA" id="ARBA00022676"/>
    </source>
</evidence>
<feature type="domain" description="Glycosyltransferase 2-like" evidence="3">
    <location>
        <begin position="18"/>
        <end position="141"/>
    </location>
</feature>
<evidence type="ECO:0000256" key="2">
    <source>
        <dbReference type="ARBA" id="ARBA00022679"/>
    </source>
</evidence>
<dbReference type="InterPro" id="IPR001173">
    <property type="entry name" value="Glyco_trans_2-like"/>
</dbReference>
<evidence type="ECO:0000313" key="4">
    <source>
        <dbReference type="EMBL" id="MDJ1651150.1"/>
    </source>
</evidence>
<dbReference type="GO" id="GO:0016757">
    <property type="term" value="F:glycosyltransferase activity"/>
    <property type="evidence" value="ECO:0007669"/>
    <property type="project" value="UniProtKB-KW"/>
</dbReference>
<dbReference type="PANTHER" id="PTHR22916:SF51">
    <property type="entry name" value="GLYCOSYLTRANSFERASE EPSH-RELATED"/>
    <property type="match status" value="1"/>
</dbReference>
<gene>
    <name evidence="4" type="ORF">QNJ86_10090</name>
</gene>
<protein>
    <submittedName>
        <fullName evidence="4">Glycosyltransferase</fullName>
        <ecNumber evidence="4">2.4.-.-</ecNumber>
    </submittedName>
</protein>
<evidence type="ECO:0000259" key="3">
    <source>
        <dbReference type="Pfam" id="PF00535"/>
    </source>
</evidence>
<dbReference type="PANTHER" id="PTHR22916">
    <property type="entry name" value="GLYCOSYLTRANSFERASE"/>
    <property type="match status" value="1"/>
</dbReference>
<sequence length="334" mass="38301">MGLFARKKPLAPGELAVSVLVPVYNVERFLPACLDSLKAQTLQEIEFICINDGSTDGSLDILRSYAEADERFRIVDKPNSGYGASMNRGLDAARGRYLGIVESDDFASPEMFEQLYKFASRHDLDLVKSNYFEFCDGKDAPQEPFAGFPYKKVFDPREMQAVVKVLPIIWTALYRRQMLVDEGIRFNETPGASFQDTSFVQRVWFAARRVALLKPAYLHYRVDNAGSSVKSAAKVFEVCGEYATSEAFLREDPERFATFAPLLNAMKLDTYRWNYNRIAVECRLEFVRRWAEEFKQAEAEGMLRHESFNDYDWGIAQELMADPDAFFEKYKEAL</sequence>
<keyword evidence="2 4" id="KW-0808">Transferase</keyword>
<dbReference type="EC" id="2.4.-.-" evidence="4"/>
<dbReference type="EMBL" id="JASJEU010000020">
    <property type="protein sequence ID" value="MDJ1651150.1"/>
    <property type="molecule type" value="Genomic_DNA"/>
</dbReference>
<name>A0ABT7DNN4_9ACTN</name>
<dbReference type="CDD" id="cd00761">
    <property type="entry name" value="Glyco_tranf_GTA_type"/>
    <property type="match status" value="1"/>
</dbReference>
<keyword evidence="1 4" id="KW-0328">Glycosyltransferase</keyword>
<evidence type="ECO:0000313" key="5">
    <source>
        <dbReference type="Proteomes" id="UP001232750"/>
    </source>
</evidence>
<dbReference type="Proteomes" id="UP001232750">
    <property type="component" value="Unassembled WGS sequence"/>
</dbReference>
<reference evidence="4 5" key="1">
    <citation type="submission" date="2023-05" db="EMBL/GenBank/DDBJ databases">
        <title>Gordonibacter KGMB12511T sp. nov., isolated from faeces of healthy Korean.</title>
        <authorList>
            <person name="Kim H.S."/>
            <person name="Kim J.-S."/>
            <person name="Suh M.K."/>
            <person name="Eom M.K."/>
            <person name="Do H.E."/>
            <person name="Lee J.-S."/>
        </authorList>
    </citation>
    <scope>NUCLEOTIDE SEQUENCE [LARGE SCALE GENOMIC DNA]</scope>
    <source>
        <strain evidence="4 5">KGMB12511</strain>
    </source>
</reference>
<dbReference type="Gene3D" id="3.90.550.10">
    <property type="entry name" value="Spore Coat Polysaccharide Biosynthesis Protein SpsA, Chain A"/>
    <property type="match status" value="1"/>
</dbReference>
<keyword evidence="5" id="KW-1185">Reference proteome</keyword>
<dbReference type="Pfam" id="PF00535">
    <property type="entry name" value="Glycos_transf_2"/>
    <property type="match status" value="1"/>
</dbReference>
<proteinExistence type="predicted"/>
<dbReference type="RefSeq" id="WP_283832495.1">
    <property type="nucleotide sequence ID" value="NZ_JASJEU010000020.1"/>
</dbReference>